<keyword evidence="1" id="KW-0472">Membrane</keyword>
<dbReference type="Proteomes" id="UP000268436">
    <property type="component" value="Unassembled WGS sequence"/>
</dbReference>
<proteinExistence type="predicted"/>
<protein>
    <submittedName>
        <fullName evidence="2">Membrane protein</fullName>
    </submittedName>
</protein>
<sequence length="38" mass="4209">MAEVKTSNEVVKSLGFGTFIIIILGLAYGRPWITEIKI</sequence>
<feature type="transmembrane region" description="Helical" evidence="1">
    <location>
        <begin position="14"/>
        <end position="33"/>
    </location>
</feature>
<reference evidence="2 3" key="1">
    <citation type="submission" date="2018-12" db="EMBL/GenBank/DDBJ databases">
        <title>Persistence of Moraxella catarrhalis in Chronic Obstructive Pulmonary Disease and Regulation of the Hag/MID Adhesin.</title>
        <authorList>
            <person name="Murphy T."/>
            <person name="Zhao X."/>
            <person name="Vyas G."/>
            <person name="Aluvathingal J."/>
            <person name="Nadendla S."/>
            <person name="Tallon L."/>
            <person name="Tettelin H."/>
        </authorList>
    </citation>
    <scope>NUCLEOTIDE SEQUENCE [LARGE SCALE GENOMIC DNA]</scope>
    <source>
        <strain evidence="2 3">173P27B1</strain>
    </source>
</reference>
<name>A0ABY0BLA5_MORCA</name>
<evidence type="ECO:0000313" key="3">
    <source>
        <dbReference type="Proteomes" id="UP000268436"/>
    </source>
</evidence>
<accession>A0ABY0BLA5</accession>
<evidence type="ECO:0000256" key="1">
    <source>
        <dbReference type="SAM" id="Phobius"/>
    </source>
</evidence>
<keyword evidence="1" id="KW-0812">Transmembrane</keyword>
<keyword evidence="3" id="KW-1185">Reference proteome</keyword>
<organism evidence="2 3">
    <name type="scientific">Moraxella catarrhalis</name>
    <name type="common">Branhamella catarrhalis</name>
    <dbReference type="NCBI Taxonomy" id="480"/>
    <lineage>
        <taxon>Bacteria</taxon>
        <taxon>Pseudomonadati</taxon>
        <taxon>Pseudomonadota</taxon>
        <taxon>Gammaproteobacteria</taxon>
        <taxon>Moraxellales</taxon>
        <taxon>Moraxellaceae</taxon>
        <taxon>Moraxella</taxon>
    </lineage>
</organism>
<gene>
    <name evidence="2" type="ORF">EJK54_2065</name>
</gene>
<dbReference type="EMBL" id="RYER01000005">
    <property type="protein sequence ID" value="RUO17331.1"/>
    <property type="molecule type" value="Genomic_DNA"/>
</dbReference>
<comment type="caution">
    <text evidence="2">The sequence shown here is derived from an EMBL/GenBank/DDBJ whole genome shotgun (WGS) entry which is preliminary data.</text>
</comment>
<keyword evidence="1" id="KW-1133">Transmembrane helix</keyword>
<evidence type="ECO:0000313" key="2">
    <source>
        <dbReference type="EMBL" id="RUO17331.1"/>
    </source>
</evidence>